<dbReference type="GO" id="GO:0034045">
    <property type="term" value="C:phagophore assembly site membrane"/>
    <property type="evidence" value="ECO:0007669"/>
    <property type="project" value="UniProtKB-SubCell"/>
</dbReference>
<dbReference type="InterPro" id="IPR048940">
    <property type="entry name" value="ATG5_HBR"/>
</dbReference>
<dbReference type="GO" id="GO:0034727">
    <property type="term" value="P:piecemeal microautophagy of the nucleus"/>
    <property type="evidence" value="ECO:0007669"/>
    <property type="project" value="TreeGrafter"/>
</dbReference>
<dbReference type="PANTHER" id="PTHR13040">
    <property type="entry name" value="AUTOPHAGY PROTEIN 5"/>
    <property type="match status" value="1"/>
</dbReference>
<comment type="subcellular location">
    <subcellularLocation>
        <location evidence="5">Preautophagosomal structure membrane</location>
        <topology evidence="5">Peripheral membrane protein</topology>
    </subcellularLocation>
</comment>
<dbReference type="AlphaFoldDB" id="A0A9N8DAS2"/>
<keyword evidence="11" id="KW-1185">Reference proteome</keyword>
<keyword evidence="4 5" id="KW-0072">Autophagy</keyword>
<dbReference type="Pfam" id="PF20638">
    <property type="entry name" value="ATG5_UblA"/>
    <property type="match status" value="1"/>
</dbReference>
<dbReference type="GO" id="GO:0006995">
    <property type="term" value="P:cellular response to nitrogen starvation"/>
    <property type="evidence" value="ECO:0007669"/>
    <property type="project" value="TreeGrafter"/>
</dbReference>
<dbReference type="GO" id="GO:0044233">
    <property type="term" value="C:mitochondria-associated endoplasmic reticulum membrane contact site"/>
    <property type="evidence" value="ECO:0007669"/>
    <property type="project" value="TreeGrafter"/>
</dbReference>
<dbReference type="InterPro" id="IPR048939">
    <property type="entry name" value="ATG5_UblA"/>
</dbReference>
<comment type="similarity">
    <text evidence="1 5">Belongs to the ATG5 family.</text>
</comment>
<dbReference type="GO" id="GO:0019776">
    <property type="term" value="F:Atg8-family ligase activity"/>
    <property type="evidence" value="ECO:0007669"/>
    <property type="project" value="TreeGrafter"/>
</dbReference>
<reference evidence="10" key="1">
    <citation type="submission" date="2020-06" db="EMBL/GenBank/DDBJ databases">
        <authorList>
            <consortium name="Plant Systems Biology data submission"/>
        </authorList>
    </citation>
    <scope>NUCLEOTIDE SEQUENCE</scope>
    <source>
        <strain evidence="10">D6</strain>
    </source>
</reference>
<dbReference type="PANTHER" id="PTHR13040:SF2">
    <property type="entry name" value="AUTOPHAGY PROTEIN 5"/>
    <property type="match status" value="1"/>
</dbReference>
<dbReference type="GO" id="GO:0000422">
    <property type="term" value="P:autophagy of mitochondrion"/>
    <property type="evidence" value="ECO:0007669"/>
    <property type="project" value="TreeGrafter"/>
</dbReference>
<evidence type="ECO:0000256" key="1">
    <source>
        <dbReference type="ARBA" id="ARBA00006910"/>
    </source>
</evidence>
<evidence type="ECO:0000259" key="9">
    <source>
        <dbReference type="Pfam" id="PF20638"/>
    </source>
</evidence>
<evidence type="ECO:0000256" key="2">
    <source>
        <dbReference type="ARBA" id="ARBA00022499"/>
    </source>
</evidence>
<feature type="domain" description="Autophagy protein ATG5 alpha-helical bundle region" evidence="8">
    <location>
        <begin position="181"/>
        <end position="234"/>
    </location>
</feature>
<evidence type="ECO:0000259" key="7">
    <source>
        <dbReference type="Pfam" id="PF04106"/>
    </source>
</evidence>
<comment type="caution">
    <text evidence="10">The sequence shown here is derived from an EMBL/GenBank/DDBJ whole genome shotgun (WGS) entry which is preliminary data.</text>
</comment>
<evidence type="ECO:0000256" key="3">
    <source>
        <dbReference type="ARBA" id="ARBA00022843"/>
    </source>
</evidence>
<dbReference type="OrthoDB" id="272162at2759"/>
<sequence length="342" mass="38506">MTTEAPSSDLVRSQNWSGSIPVVLTLAPNSLGTTMMPHPIHLLVPRGTFLHVGLRSAIQRLHKFAPATISLLSSGGMLKRNEPEPQGDDDEDDNEKTNGVTNAGAKNSKSQQLQSKDSFPVCWLEDEETQLPLRWHLFAGVLFDMMETSKRQSIPWKIRLHFFNYPSSQLLPMEADEVWTTIERSFKNSLKQALFLQYGSSRIAMNMTRQTHQRLWDSIESANYKLYQQINVDLQATNDGNNTSVQLLPIRVFLDSKPPIQRPCPAAATEGETATLTTLGDLLLGWLPEVFQKTADGDVEPNSPSCRWFVAGMHPPLSTLVLELWENLCHPDHFLYIVVLTR</sequence>
<dbReference type="EMBL" id="CAICTM010000037">
    <property type="protein sequence ID" value="CAB9498411.1"/>
    <property type="molecule type" value="Genomic_DNA"/>
</dbReference>
<evidence type="ECO:0000256" key="4">
    <source>
        <dbReference type="ARBA" id="ARBA00023006"/>
    </source>
</evidence>
<dbReference type="GO" id="GO:0005776">
    <property type="term" value="C:autophagosome"/>
    <property type="evidence" value="ECO:0007669"/>
    <property type="project" value="TreeGrafter"/>
</dbReference>
<keyword evidence="3 5" id="KW-0832">Ubl conjugation</keyword>
<comment type="function">
    <text evidence="5">Involved in autophagic vesicle formation.</text>
</comment>
<accession>A0A9N8DAS2</accession>
<dbReference type="GO" id="GO:0061908">
    <property type="term" value="C:phagophore"/>
    <property type="evidence" value="ECO:0007669"/>
    <property type="project" value="TreeGrafter"/>
</dbReference>
<dbReference type="InterPro" id="IPR048318">
    <property type="entry name" value="ATG5_UblB"/>
</dbReference>
<dbReference type="InterPro" id="IPR007239">
    <property type="entry name" value="Atg5"/>
</dbReference>
<dbReference type="Pfam" id="PF04106">
    <property type="entry name" value="ATG5_UblB"/>
    <property type="match status" value="1"/>
</dbReference>
<dbReference type="InterPro" id="IPR042526">
    <property type="entry name" value="Atg5_HR"/>
</dbReference>
<dbReference type="GO" id="GO:0034274">
    <property type="term" value="C:Atg12-Atg5-Atg16 complex"/>
    <property type="evidence" value="ECO:0007669"/>
    <property type="project" value="TreeGrafter"/>
</dbReference>
<dbReference type="InterPro" id="IPR042527">
    <property type="entry name" value="Atg5_UblA_dom_sf"/>
</dbReference>
<feature type="domain" description="Autophagy protein ATG5 UblB" evidence="7">
    <location>
        <begin position="248"/>
        <end position="339"/>
    </location>
</feature>
<comment type="subunit">
    <text evidence="5">Conjugated with ATG12.</text>
</comment>
<protein>
    <recommendedName>
        <fullName evidence="5">Autophagy protein 5</fullName>
    </recommendedName>
</protein>
<keyword evidence="2 5" id="KW-1017">Isopeptide bond</keyword>
<name>A0A9N8DAS2_9STRA</name>
<organism evidence="10 11">
    <name type="scientific">Seminavis robusta</name>
    <dbReference type="NCBI Taxonomy" id="568900"/>
    <lineage>
        <taxon>Eukaryota</taxon>
        <taxon>Sar</taxon>
        <taxon>Stramenopiles</taxon>
        <taxon>Ochrophyta</taxon>
        <taxon>Bacillariophyta</taxon>
        <taxon>Bacillariophyceae</taxon>
        <taxon>Bacillariophycidae</taxon>
        <taxon>Naviculales</taxon>
        <taxon>Naviculaceae</taxon>
        <taxon>Seminavis</taxon>
    </lineage>
</organism>
<keyword evidence="5" id="KW-0472">Membrane</keyword>
<dbReference type="Gene3D" id="3.10.20.90">
    <property type="entry name" value="Phosphatidylinositol 3-kinase Catalytic Subunit, Chain A, domain 1"/>
    <property type="match status" value="1"/>
</dbReference>
<feature type="domain" description="Autophagy protein ATG5 UblA" evidence="9">
    <location>
        <begin position="116"/>
        <end position="162"/>
    </location>
</feature>
<gene>
    <name evidence="10" type="ORF">SEMRO_37_G023430.1</name>
</gene>
<dbReference type="Gene3D" id="1.10.246.190">
    <property type="entry name" value="Autophagy protein Apg5, helix rich domain"/>
    <property type="match status" value="1"/>
</dbReference>
<dbReference type="Gene3D" id="3.10.20.620">
    <property type="match status" value="1"/>
</dbReference>
<dbReference type="Pfam" id="PF20637">
    <property type="entry name" value="ATG5_HBR"/>
    <property type="match status" value="1"/>
</dbReference>
<feature type="compositionally biased region" description="Polar residues" evidence="6">
    <location>
        <begin position="97"/>
        <end position="112"/>
    </location>
</feature>
<evidence type="ECO:0000259" key="8">
    <source>
        <dbReference type="Pfam" id="PF20637"/>
    </source>
</evidence>
<evidence type="ECO:0000313" key="11">
    <source>
        <dbReference type="Proteomes" id="UP001153069"/>
    </source>
</evidence>
<evidence type="ECO:0000256" key="5">
    <source>
        <dbReference type="RuleBase" id="RU361202"/>
    </source>
</evidence>
<evidence type="ECO:0000256" key="6">
    <source>
        <dbReference type="SAM" id="MobiDB-lite"/>
    </source>
</evidence>
<evidence type="ECO:0000313" key="10">
    <source>
        <dbReference type="EMBL" id="CAB9498411.1"/>
    </source>
</evidence>
<feature type="region of interest" description="Disordered" evidence="6">
    <location>
        <begin position="75"/>
        <end position="112"/>
    </location>
</feature>
<dbReference type="Proteomes" id="UP001153069">
    <property type="component" value="Unassembled WGS sequence"/>
</dbReference>
<feature type="compositionally biased region" description="Acidic residues" evidence="6">
    <location>
        <begin position="85"/>
        <end position="94"/>
    </location>
</feature>
<proteinExistence type="inferred from homology"/>